<accession>A0A6M0S1Y4</accession>
<organism evidence="1 2">
    <name type="scientific">Adonisia turfae CCMR0082</name>
    <dbReference type="NCBI Taxonomy" id="2304604"/>
    <lineage>
        <taxon>Bacteria</taxon>
        <taxon>Bacillati</taxon>
        <taxon>Cyanobacteriota</taxon>
        <taxon>Adonisia</taxon>
        <taxon>Adonisia turfae</taxon>
    </lineage>
</organism>
<dbReference type="Proteomes" id="UP000473574">
    <property type="component" value="Unassembled WGS sequence"/>
</dbReference>
<reference evidence="1 2" key="1">
    <citation type="journal article" date="2020" name="Microb. Ecol.">
        <title>Ecogenomics of the Marine Benthic Filamentous Cyanobacterium Adonisia.</title>
        <authorList>
            <person name="Walter J.M."/>
            <person name="Coutinho F.H."/>
            <person name="Leomil L."/>
            <person name="Hargreaves P.I."/>
            <person name="Campeao M.E."/>
            <person name="Vieira V.V."/>
            <person name="Silva B.S."/>
            <person name="Fistarol G.O."/>
            <person name="Salomon P.S."/>
            <person name="Sawabe T."/>
            <person name="Mino S."/>
            <person name="Hosokawa M."/>
            <person name="Miyashita H."/>
            <person name="Maruyama F."/>
            <person name="van Verk M.C."/>
            <person name="Dutilh B.E."/>
            <person name="Thompson C.C."/>
            <person name="Thompson F.L."/>
        </authorList>
    </citation>
    <scope>NUCLEOTIDE SEQUENCE [LARGE SCALE GENOMIC DNA]</scope>
    <source>
        <strain evidence="1 2">CCMR0082</strain>
    </source>
</reference>
<gene>
    <name evidence="1" type="ORF">D0962_05630</name>
</gene>
<name>A0A6M0S1Y4_9CYAN</name>
<evidence type="ECO:0000313" key="1">
    <source>
        <dbReference type="EMBL" id="NEZ62260.1"/>
    </source>
</evidence>
<evidence type="ECO:0000313" key="2">
    <source>
        <dbReference type="Proteomes" id="UP000473574"/>
    </source>
</evidence>
<sequence>MTNQNHQITIENTYPCTQREMVVRIANRIYQAMDCNASGQDPMYFYDSQHPTERAILAAAEEIFGMFWGDSPDYDDEDDE</sequence>
<protein>
    <submittedName>
        <fullName evidence="1">Uncharacterized protein</fullName>
    </submittedName>
</protein>
<dbReference type="RefSeq" id="WP_163660564.1">
    <property type="nucleotide sequence ID" value="NZ_QZCE01000001.1"/>
</dbReference>
<proteinExistence type="predicted"/>
<comment type="caution">
    <text evidence="1">The sequence shown here is derived from an EMBL/GenBank/DDBJ whole genome shotgun (WGS) entry which is preliminary data.</text>
</comment>
<dbReference type="AlphaFoldDB" id="A0A6M0S1Y4"/>
<dbReference type="EMBL" id="QZCE01000001">
    <property type="protein sequence ID" value="NEZ62260.1"/>
    <property type="molecule type" value="Genomic_DNA"/>
</dbReference>